<evidence type="ECO:0000313" key="2">
    <source>
        <dbReference type="Proteomes" id="UP000282613"/>
    </source>
</evidence>
<keyword evidence="2" id="KW-1185">Reference proteome</keyword>
<protein>
    <submittedName>
        <fullName evidence="3">Secreted protein</fullName>
    </submittedName>
</protein>
<sequence length="78" mass="8867">MLQVPRTLHVAFACLSVPVKELSRQRYLLLVYGHLAQRLAALVDGGVSSDSCIYCCQKRLLRKSAEDRRNSLPLRIRI</sequence>
<accession>A0A0R3WFB3</accession>
<proteinExistence type="predicted"/>
<dbReference type="AlphaFoldDB" id="A0A0R3WFB3"/>
<evidence type="ECO:0000313" key="1">
    <source>
        <dbReference type="EMBL" id="VDK44032.1"/>
    </source>
</evidence>
<dbReference type="WBParaSite" id="TASK_0000955501-mRNA-1">
    <property type="protein sequence ID" value="TASK_0000955501-mRNA-1"/>
    <property type="gene ID" value="TASK_0000955501"/>
</dbReference>
<reference evidence="1 2" key="2">
    <citation type="submission" date="2018-11" db="EMBL/GenBank/DDBJ databases">
        <authorList>
            <consortium name="Pathogen Informatics"/>
        </authorList>
    </citation>
    <scope>NUCLEOTIDE SEQUENCE [LARGE SCALE GENOMIC DNA]</scope>
</reference>
<organism evidence="3">
    <name type="scientific">Taenia asiatica</name>
    <name type="common">Asian tapeworm</name>
    <dbReference type="NCBI Taxonomy" id="60517"/>
    <lineage>
        <taxon>Eukaryota</taxon>
        <taxon>Metazoa</taxon>
        <taxon>Spiralia</taxon>
        <taxon>Lophotrochozoa</taxon>
        <taxon>Platyhelminthes</taxon>
        <taxon>Cestoda</taxon>
        <taxon>Eucestoda</taxon>
        <taxon>Cyclophyllidea</taxon>
        <taxon>Taeniidae</taxon>
        <taxon>Taenia</taxon>
    </lineage>
</organism>
<evidence type="ECO:0000313" key="3">
    <source>
        <dbReference type="WBParaSite" id="TASK_0000955501-mRNA-1"/>
    </source>
</evidence>
<reference evidence="3" key="1">
    <citation type="submission" date="2017-02" db="UniProtKB">
        <authorList>
            <consortium name="WormBaseParasite"/>
        </authorList>
    </citation>
    <scope>IDENTIFICATION</scope>
</reference>
<name>A0A0R3WFB3_TAEAS</name>
<dbReference type="EMBL" id="UYRS01019244">
    <property type="protein sequence ID" value="VDK44032.1"/>
    <property type="molecule type" value="Genomic_DNA"/>
</dbReference>
<gene>
    <name evidence="1" type="ORF">TASK_LOCUS9556</name>
</gene>
<dbReference type="Proteomes" id="UP000282613">
    <property type="component" value="Unassembled WGS sequence"/>
</dbReference>